<evidence type="ECO:0000313" key="7">
    <source>
        <dbReference type="Proteomes" id="UP000823634"/>
    </source>
</evidence>
<dbReference type="PANTHER" id="PTHR33514:SF13">
    <property type="entry name" value="PROTEIN ABCI12, CHLOROPLASTIC"/>
    <property type="match status" value="1"/>
</dbReference>
<reference evidence="6" key="1">
    <citation type="submission" date="2020-10" db="EMBL/GenBank/DDBJ databases">
        <authorList>
            <person name="Gilroy R."/>
        </authorList>
    </citation>
    <scope>NUCLEOTIDE SEQUENCE</scope>
    <source>
        <strain evidence="6">17113</strain>
    </source>
</reference>
<dbReference type="PANTHER" id="PTHR33514">
    <property type="entry name" value="PROTEIN ABCI12, CHLOROPLASTIC"/>
    <property type="match status" value="1"/>
</dbReference>
<evidence type="ECO:0000256" key="2">
    <source>
        <dbReference type="ARBA" id="ARBA00022692"/>
    </source>
</evidence>
<feature type="transmembrane region" description="Helical" evidence="5">
    <location>
        <begin position="114"/>
        <end position="136"/>
    </location>
</feature>
<proteinExistence type="predicted"/>
<dbReference type="InterPro" id="IPR003339">
    <property type="entry name" value="ABC/ECF_trnsptr_transmembrane"/>
</dbReference>
<evidence type="ECO:0000256" key="4">
    <source>
        <dbReference type="ARBA" id="ARBA00023136"/>
    </source>
</evidence>
<protein>
    <submittedName>
        <fullName evidence="6">Energy-coupling factor transporter transmembrane protein EcfT</fullName>
    </submittedName>
</protein>
<dbReference type="GO" id="GO:0005886">
    <property type="term" value="C:plasma membrane"/>
    <property type="evidence" value="ECO:0007669"/>
    <property type="project" value="TreeGrafter"/>
</dbReference>
<keyword evidence="4 5" id="KW-0472">Membrane</keyword>
<feature type="transmembrane region" description="Helical" evidence="5">
    <location>
        <begin position="77"/>
        <end position="94"/>
    </location>
</feature>
<dbReference type="AlphaFoldDB" id="A0A9D9DG45"/>
<feature type="transmembrane region" description="Helical" evidence="5">
    <location>
        <begin position="250"/>
        <end position="271"/>
    </location>
</feature>
<dbReference type="Proteomes" id="UP000823634">
    <property type="component" value="Unassembled WGS sequence"/>
</dbReference>
<evidence type="ECO:0000256" key="3">
    <source>
        <dbReference type="ARBA" id="ARBA00022989"/>
    </source>
</evidence>
<dbReference type="CDD" id="cd16914">
    <property type="entry name" value="EcfT"/>
    <property type="match status" value="1"/>
</dbReference>
<comment type="subcellular location">
    <subcellularLocation>
        <location evidence="1">Membrane</location>
        <topology evidence="1">Multi-pass membrane protein</topology>
    </subcellularLocation>
</comment>
<keyword evidence="3 5" id="KW-1133">Transmembrane helix</keyword>
<comment type="caution">
    <text evidence="6">The sequence shown here is derived from an EMBL/GenBank/DDBJ whole genome shotgun (WGS) entry which is preliminary data.</text>
</comment>
<gene>
    <name evidence="6" type="ORF">IAC61_05405</name>
</gene>
<dbReference type="EMBL" id="JADINA010000034">
    <property type="protein sequence ID" value="MBO8426731.1"/>
    <property type="molecule type" value="Genomic_DNA"/>
</dbReference>
<sequence>MASFAIGRYVPYNSFLHRLDPRSKLFAVIALMIAVFFDYPSWSMRATMMGALFLFFCFLLYVSRMSLRSILSSLRSLWFMILFLLLIYILVPQGDEPVLGVAWEINGWTVYWDAFAQAARIMLRLVMMIMLTMILTATTKPLDLTYAIEWYLTPLKLFRFPSAEVAMTISIALRFIPTLLEDANRVSNAQASRGVDFKHGRIGARIVGITSLIIPLFVSSFMRSEDLADAMECRGYDPSAKRTRYRKLRFTFASFLALLIPSLILAGYITVSVMHLDFYALAGLSVL</sequence>
<dbReference type="Pfam" id="PF02361">
    <property type="entry name" value="CbiQ"/>
    <property type="match status" value="1"/>
</dbReference>
<evidence type="ECO:0000256" key="5">
    <source>
        <dbReference type="SAM" id="Phobius"/>
    </source>
</evidence>
<accession>A0A9D9DG45</accession>
<feature type="transmembrane region" description="Helical" evidence="5">
    <location>
        <begin position="48"/>
        <end position="65"/>
    </location>
</feature>
<evidence type="ECO:0000313" key="6">
    <source>
        <dbReference type="EMBL" id="MBO8426731.1"/>
    </source>
</evidence>
<name>A0A9D9DG45_9FIRM</name>
<reference evidence="6" key="2">
    <citation type="journal article" date="2021" name="PeerJ">
        <title>Extensive microbial diversity within the chicken gut microbiome revealed by metagenomics and culture.</title>
        <authorList>
            <person name="Gilroy R."/>
            <person name="Ravi A."/>
            <person name="Getino M."/>
            <person name="Pursley I."/>
            <person name="Horton D.L."/>
            <person name="Alikhan N.F."/>
            <person name="Baker D."/>
            <person name="Gharbi K."/>
            <person name="Hall N."/>
            <person name="Watson M."/>
            <person name="Adriaenssens E.M."/>
            <person name="Foster-Nyarko E."/>
            <person name="Jarju S."/>
            <person name="Secka A."/>
            <person name="Antonio M."/>
            <person name="Oren A."/>
            <person name="Chaudhuri R.R."/>
            <person name="La Ragione R."/>
            <person name="Hildebrand F."/>
            <person name="Pallen M.J."/>
        </authorList>
    </citation>
    <scope>NUCLEOTIDE SEQUENCE</scope>
    <source>
        <strain evidence="6">17113</strain>
    </source>
</reference>
<feature type="transmembrane region" description="Helical" evidence="5">
    <location>
        <begin position="25"/>
        <end position="42"/>
    </location>
</feature>
<keyword evidence="2 5" id="KW-0812">Transmembrane</keyword>
<organism evidence="6 7">
    <name type="scientific">Candidatus Alloenteromonas pullistercoris</name>
    <dbReference type="NCBI Taxonomy" id="2840785"/>
    <lineage>
        <taxon>Bacteria</taxon>
        <taxon>Bacillati</taxon>
        <taxon>Bacillota</taxon>
        <taxon>Bacillota incertae sedis</taxon>
        <taxon>Candidatus Alloenteromonas</taxon>
    </lineage>
</organism>
<evidence type="ECO:0000256" key="1">
    <source>
        <dbReference type="ARBA" id="ARBA00004141"/>
    </source>
</evidence>